<evidence type="ECO:0000313" key="2">
    <source>
        <dbReference type="EMBL" id="KAK7241099.1"/>
    </source>
</evidence>
<evidence type="ECO:0000256" key="1">
    <source>
        <dbReference type="SAM" id="SignalP"/>
    </source>
</evidence>
<feature type="chain" id="PRO_5046380779" evidence="1">
    <location>
        <begin position="16"/>
        <end position="244"/>
    </location>
</feature>
<proteinExistence type="predicted"/>
<gene>
    <name evidence="2" type="ORF">SO694_00053277</name>
</gene>
<organism evidence="2 3">
    <name type="scientific">Aureococcus anophagefferens</name>
    <name type="common">Harmful bloom alga</name>
    <dbReference type="NCBI Taxonomy" id="44056"/>
    <lineage>
        <taxon>Eukaryota</taxon>
        <taxon>Sar</taxon>
        <taxon>Stramenopiles</taxon>
        <taxon>Ochrophyta</taxon>
        <taxon>Pelagophyceae</taxon>
        <taxon>Pelagomonadales</taxon>
        <taxon>Pelagomonadaceae</taxon>
        <taxon>Aureococcus</taxon>
    </lineage>
</organism>
<keyword evidence="1" id="KW-0732">Signal</keyword>
<comment type="caution">
    <text evidence="2">The sequence shown here is derived from an EMBL/GenBank/DDBJ whole genome shotgun (WGS) entry which is preliminary data.</text>
</comment>
<evidence type="ECO:0000313" key="3">
    <source>
        <dbReference type="Proteomes" id="UP001363151"/>
    </source>
</evidence>
<accession>A0ABR1FXX3</accession>
<keyword evidence="3" id="KW-1185">Reference proteome</keyword>
<reference evidence="2 3" key="1">
    <citation type="submission" date="2024-03" db="EMBL/GenBank/DDBJ databases">
        <title>Aureococcus anophagefferens CCMP1851 and Kratosvirus quantuckense: Draft genome of a second virus-susceptible host strain in the model system.</title>
        <authorList>
            <person name="Chase E."/>
            <person name="Truchon A.R."/>
            <person name="Schepens W."/>
            <person name="Wilhelm S.W."/>
        </authorList>
    </citation>
    <scope>NUCLEOTIDE SEQUENCE [LARGE SCALE GENOMIC DNA]</scope>
    <source>
        <strain evidence="2 3">CCMP1851</strain>
    </source>
</reference>
<protein>
    <submittedName>
        <fullName evidence="2">Uncharacterized protein</fullName>
    </submittedName>
</protein>
<dbReference type="EMBL" id="JBBJCI010000206">
    <property type="protein sequence ID" value="KAK7241099.1"/>
    <property type="molecule type" value="Genomic_DNA"/>
</dbReference>
<dbReference type="Proteomes" id="UP001363151">
    <property type="component" value="Unassembled WGS sequence"/>
</dbReference>
<sequence>MRAALLAAALAFAVAEDAPLECPCGLDKSPWPASPPTTTGELKWLHIPKAGSSFAVTMVQTPAACATVSSAGLAAAMRACDDPTKLKKKDRRVQRACLLEVLRGRSPACADAAAKLFVGHDPLPTRGPSGAYAGIFREPVARLKSLVKHTRAAGYVPGGMKRNNLLDNGTATLAAFAKKPALLGCAARMLNGAHCVSPLPVGDRDVALAEERVRTMRFAGRGRRRPFVVVEAREREKLERRAPS</sequence>
<feature type="signal peptide" evidence="1">
    <location>
        <begin position="1"/>
        <end position="15"/>
    </location>
</feature>
<name>A0ABR1FXX3_AURAN</name>